<evidence type="ECO:0000313" key="6">
    <source>
        <dbReference type="Proteomes" id="UP001516023"/>
    </source>
</evidence>
<evidence type="ECO:0000256" key="1">
    <source>
        <dbReference type="ARBA" id="ARBA00022729"/>
    </source>
</evidence>
<proteinExistence type="predicted"/>
<dbReference type="Gene3D" id="2.60.120.1560">
    <property type="match status" value="2"/>
</dbReference>
<comment type="caution">
    <text evidence="5">The sequence shown here is derived from an EMBL/GenBank/DDBJ whole genome shotgun (WGS) entry which is preliminary data.</text>
</comment>
<keyword evidence="6" id="KW-1185">Reference proteome</keyword>
<feature type="compositionally biased region" description="Basic residues" evidence="2">
    <location>
        <begin position="937"/>
        <end position="965"/>
    </location>
</feature>
<dbReference type="InterPro" id="IPR011658">
    <property type="entry name" value="PA14_dom"/>
</dbReference>
<dbReference type="AlphaFoldDB" id="A0ABD3PNB1"/>
<dbReference type="SUPFAM" id="SSF55486">
    <property type="entry name" value="Metalloproteases ('zincins'), catalytic domain"/>
    <property type="match status" value="1"/>
</dbReference>
<dbReference type="SUPFAM" id="SSF56988">
    <property type="entry name" value="Anthrax protective antigen"/>
    <property type="match status" value="2"/>
</dbReference>
<dbReference type="Gene3D" id="3.40.390.10">
    <property type="entry name" value="Collagenase (Catalytic Domain)"/>
    <property type="match status" value="1"/>
</dbReference>
<dbReference type="PANTHER" id="PTHR46769:SF2">
    <property type="entry name" value="FIBROCYSTIN-L ISOFORM 2 PRECURSOR-RELATED"/>
    <property type="match status" value="1"/>
</dbReference>
<dbReference type="PROSITE" id="PS51820">
    <property type="entry name" value="PA14"/>
    <property type="match status" value="2"/>
</dbReference>
<gene>
    <name evidence="5" type="ORF">HJC23_009744</name>
</gene>
<protein>
    <recommendedName>
        <fullName evidence="4">PA14 domain-containing protein</fullName>
    </recommendedName>
</protein>
<evidence type="ECO:0000256" key="3">
    <source>
        <dbReference type="SAM" id="SignalP"/>
    </source>
</evidence>
<feature type="domain" description="PA14" evidence="4">
    <location>
        <begin position="688"/>
        <end position="848"/>
    </location>
</feature>
<dbReference type="Proteomes" id="UP001516023">
    <property type="component" value="Unassembled WGS sequence"/>
</dbReference>
<keyword evidence="1 3" id="KW-0732">Signal</keyword>
<feature type="region of interest" description="Disordered" evidence="2">
    <location>
        <begin position="923"/>
        <end position="965"/>
    </location>
</feature>
<dbReference type="PANTHER" id="PTHR46769">
    <property type="entry name" value="POLYCYSTIC KIDNEY AND HEPATIC DISEASE 1 (AUTOSOMAL RECESSIVE)-LIKE 1"/>
    <property type="match status" value="1"/>
</dbReference>
<organism evidence="5 6">
    <name type="scientific">Cyclotella cryptica</name>
    <dbReference type="NCBI Taxonomy" id="29204"/>
    <lineage>
        <taxon>Eukaryota</taxon>
        <taxon>Sar</taxon>
        <taxon>Stramenopiles</taxon>
        <taxon>Ochrophyta</taxon>
        <taxon>Bacillariophyta</taxon>
        <taxon>Coscinodiscophyceae</taxon>
        <taxon>Thalassiosirophycidae</taxon>
        <taxon>Stephanodiscales</taxon>
        <taxon>Stephanodiscaceae</taxon>
        <taxon>Cyclotella</taxon>
    </lineage>
</organism>
<sequence>MKLGKVARLALSGIAILINLAVGTSLPQSDGGEVDTNESRVAVPDHNGDSLNYDRSFEIYDNSFVDLHKVIPTSNERHRELKKPATSSSCINILVIAGSFVHGSSLNQTINESYIACETLDGKRYRVNGIPDHVMKAEKSNIIDGVVELDLPEGAYLDESTATLKLPSQIGLTFKAKSGNGGSARLFDHSRRSLAVSGTRTALVVRIVASNVAPLKSEATLSNAVFGNGADGTVDPMTLKSLYTTCSSGQLTFVPASDRNGRSINIRKGATTVSVSAPLGNADVVTNAAIAELNSQFSITNVKQLADHVMLFFPFSMGGADADMSGTVSRYGIDTDSPERWIEAGVLAHEIGHNLGMDHSSTIELEYGDYTCTMGNAAKETGPFYCFNGAKSWYLGWYNSRNYIYNAKDGIWNGRLVGQVDYMNENESTAKVVLKLNSASQTDYYVMFNRIMSGVSDMGSNMVVITKAGNEGGSESKSYVIGTLKSGESAKLPYDIDYLELKVNQINLSANPAYADVTVKMVCVTNCGATLETWTGIGGGTLADLITGTNNMTKKPSKTDVLLGLLESPSNIADNYGIRVKGWLVPPVSGSYQFWIASDDNGEFWLSTDNDSAHKVKICQVVDWASSREWDKSAEQKSMPVSLVAGQAYYFEALMKESYGNDNLAIAWQYPGKVREVIPAEFLRTTDPFGVGATLERWTGIGGVTIADLMSGTNSLAKAPSSTECLRNLDVLESPLNIGDNYGLRMKGWLVPPVTGLYQFAISSDDNGEFWLSTDDDPAHKVKICQIAWAPRRTWDAYPEQKSAWITLVAGEAYYYEALLKEGTGSDYMSLAWQYPGKNDFTAIPASFSLVARPQLPTYCGCKSCTEAVWNTNVTDAGGSYSCGARIAWLQSAQGYTEASACTKVFTEFPTVCLCNAVSCSGSLPTQKPSGFPTRKPSLRPTRKPSLRPTRKPLRRTKKATQKPI</sequence>
<name>A0ABD3PNB1_9STRA</name>
<feature type="signal peptide" evidence="3">
    <location>
        <begin position="1"/>
        <end position="23"/>
    </location>
</feature>
<feature type="domain" description="PA14" evidence="4">
    <location>
        <begin position="524"/>
        <end position="682"/>
    </location>
</feature>
<dbReference type="InterPro" id="IPR052387">
    <property type="entry name" value="Fibrocystin"/>
</dbReference>
<dbReference type="InterPro" id="IPR008752">
    <property type="entry name" value="Peptidase_M11"/>
</dbReference>
<dbReference type="Pfam" id="PF05548">
    <property type="entry name" value="Peptidase_M11"/>
    <property type="match status" value="1"/>
</dbReference>
<dbReference type="SMART" id="SM00758">
    <property type="entry name" value="PA14"/>
    <property type="match status" value="2"/>
</dbReference>
<evidence type="ECO:0000256" key="2">
    <source>
        <dbReference type="SAM" id="MobiDB-lite"/>
    </source>
</evidence>
<feature type="chain" id="PRO_5044800207" description="PA14 domain-containing protein" evidence="3">
    <location>
        <begin position="24"/>
        <end position="965"/>
    </location>
</feature>
<dbReference type="Pfam" id="PF07691">
    <property type="entry name" value="PA14"/>
    <property type="match status" value="2"/>
</dbReference>
<dbReference type="InterPro" id="IPR037524">
    <property type="entry name" value="PA14/GLEYA"/>
</dbReference>
<dbReference type="EMBL" id="JABMIG020000140">
    <property type="protein sequence ID" value="KAL3789508.1"/>
    <property type="molecule type" value="Genomic_DNA"/>
</dbReference>
<evidence type="ECO:0000259" key="4">
    <source>
        <dbReference type="PROSITE" id="PS51820"/>
    </source>
</evidence>
<evidence type="ECO:0000313" key="5">
    <source>
        <dbReference type="EMBL" id="KAL3789508.1"/>
    </source>
</evidence>
<feature type="region of interest" description="Disordered" evidence="2">
    <location>
        <begin position="28"/>
        <end position="47"/>
    </location>
</feature>
<accession>A0ABD3PNB1</accession>
<dbReference type="InterPro" id="IPR024079">
    <property type="entry name" value="MetalloPept_cat_dom_sf"/>
</dbReference>
<reference evidence="5 6" key="1">
    <citation type="journal article" date="2020" name="G3 (Bethesda)">
        <title>Improved Reference Genome for Cyclotella cryptica CCMP332, a Model for Cell Wall Morphogenesis, Salinity Adaptation, and Lipid Production in Diatoms (Bacillariophyta).</title>
        <authorList>
            <person name="Roberts W.R."/>
            <person name="Downey K.M."/>
            <person name="Ruck E.C."/>
            <person name="Traller J.C."/>
            <person name="Alverson A.J."/>
        </authorList>
    </citation>
    <scope>NUCLEOTIDE SEQUENCE [LARGE SCALE GENOMIC DNA]</scope>
    <source>
        <strain evidence="5 6">CCMP332</strain>
    </source>
</reference>